<gene>
    <name evidence="3" type="ORF">FCC1311_065602</name>
</gene>
<comment type="caution">
    <text evidence="3">The sequence shown here is derived from an EMBL/GenBank/DDBJ whole genome shotgun (WGS) entry which is preliminary data.</text>
</comment>
<dbReference type="PROSITE" id="PS50011">
    <property type="entry name" value="PROTEIN_KINASE_DOM"/>
    <property type="match status" value="1"/>
</dbReference>
<dbReference type="InterPro" id="IPR011009">
    <property type="entry name" value="Kinase-like_dom_sf"/>
</dbReference>
<dbReference type="GO" id="GO:0005634">
    <property type="term" value="C:nucleus"/>
    <property type="evidence" value="ECO:0007669"/>
    <property type="project" value="TreeGrafter"/>
</dbReference>
<dbReference type="OrthoDB" id="1405469at2759"/>
<name>A0A2R5GPS2_9STRA</name>
<keyword evidence="3" id="KW-0418">Kinase</keyword>
<dbReference type="InParanoid" id="A0A2R5GPS2"/>
<feature type="compositionally biased region" description="Low complexity" evidence="1">
    <location>
        <begin position="129"/>
        <end position="139"/>
    </location>
</feature>
<dbReference type="GO" id="GO:0005524">
    <property type="term" value="F:ATP binding"/>
    <property type="evidence" value="ECO:0007669"/>
    <property type="project" value="InterPro"/>
</dbReference>
<evidence type="ECO:0000256" key="1">
    <source>
        <dbReference type="SAM" id="MobiDB-lite"/>
    </source>
</evidence>
<dbReference type="SMART" id="SM00220">
    <property type="entry name" value="S_TKc"/>
    <property type="match status" value="1"/>
</dbReference>
<feature type="region of interest" description="Disordered" evidence="1">
    <location>
        <begin position="128"/>
        <end position="149"/>
    </location>
</feature>
<sequence length="558" mass="62681">MADAAGTFAVVAVAALLSARARFHSPRLLVNRHVFKSEHFSDKDILLQLVDAKYQTKLEAHNWDRLYEIGPCFATLAEAMLCGRSLAEAVRADTRIGDELRQKLLANIPALARAMCEIAESYLCRSLPKSKGSKGAASSSRDKKASKQVPRVVLRGQRTGRRYRPVQFLNRGSAGVVYSAIRVDEDPNANRMANALQRAMQNAEATTTAEPRDNRLQGFGQRLRGAISMQLERQLVLKQIEPTQRSSAINEYRIASTLAENDEHQTCVTYLDRLDESNERLWLLLRRVTPSPYGVDLAEYIEHQFFEIGDTANQGIAQLTVLQLLRGMDYISTQGVIMRDVKPDNVLIDYHLDLANNPHAMSRWSDFGLSIDIGRMSDGSGLRSPLTVHELGEAASTSDDPIKDSLVAFWYDTQKLVPKPKWVGRRPPENCFQDPTRVHISSYDLYMMGIITVSMALGIDIPHIHKNDVKAAFESKTGIGLPDDYLTSFELGQSIREESENYLPHFQHSFGDEFGAALLRETEQMLRHDPRERPRPIECHGRLATLSPAFQRALVPEQ</sequence>
<keyword evidence="3" id="KW-0808">Transferase</keyword>
<proteinExistence type="predicted"/>
<keyword evidence="4" id="KW-1185">Reference proteome</keyword>
<dbReference type="AlphaFoldDB" id="A0A2R5GPS2"/>
<accession>A0A2R5GPS2</accession>
<dbReference type="Pfam" id="PF00069">
    <property type="entry name" value="Pkinase"/>
    <property type="match status" value="1"/>
</dbReference>
<reference evidence="3 4" key="1">
    <citation type="submission" date="2017-12" db="EMBL/GenBank/DDBJ databases">
        <title>Sequencing, de novo assembly and annotation of complete genome of a new Thraustochytrid species, strain FCC1311.</title>
        <authorList>
            <person name="Sedici K."/>
            <person name="Godart F."/>
            <person name="Aiese Cigliano R."/>
            <person name="Sanseverino W."/>
            <person name="Barakat M."/>
            <person name="Ortet P."/>
            <person name="Marechal E."/>
            <person name="Cagnac O."/>
            <person name="Amato A."/>
        </authorList>
    </citation>
    <scope>NUCLEOTIDE SEQUENCE [LARGE SCALE GENOMIC DNA]</scope>
</reference>
<dbReference type="SUPFAM" id="SSF56112">
    <property type="entry name" value="Protein kinase-like (PK-like)"/>
    <property type="match status" value="1"/>
</dbReference>
<dbReference type="Proteomes" id="UP000241890">
    <property type="component" value="Unassembled WGS sequence"/>
</dbReference>
<evidence type="ECO:0000313" key="3">
    <source>
        <dbReference type="EMBL" id="GBG30341.1"/>
    </source>
</evidence>
<evidence type="ECO:0000313" key="4">
    <source>
        <dbReference type="Proteomes" id="UP000241890"/>
    </source>
</evidence>
<dbReference type="InterPro" id="IPR000719">
    <property type="entry name" value="Prot_kinase_dom"/>
</dbReference>
<feature type="domain" description="Protein kinase" evidence="2">
    <location>
        <begin position="163"/>
        <end position="550"/>
    </location>
</feature>
<dbReference type="Gene3D" id="1.10.510.10">
    <property type="entry name" value="Transferase(Phosphotransferase) domain 1"/>
    <property type="match status" value="1"/>
</dbReference>
<dbReference type="GO" id="GO:0044773">
    <property type="term" value="P:mitotic DNA damage checkpoint signaling"/>
    <property type="evidence" value="ECO:0007669"/>
    <property type="project" value="TreeGrafter"/>
</dbReference>
<dbReference type="EMBL" id="BEYU01000074">
    <property type="protein sequence ID" value="GBG30341.1"/>
    <property type="molecule type" value="Genomic_DNA"/>
</dbReference>
<protein>
    <submittedName>
        <fullName evidence="3">Protein kinase, putative</fullName>
    </submittedName>
</protein>
<organism evidence="3 4">
    <name type="scientific">Hondaea fermentalgiana</name>
    <dbReference type="NCBI Taxonomy" id="2315210"/>
    <lineage>
        <taxon>Eukaryota</taxon>
        <taxon>Sar</taxon>
        <taxon>Stramenopiles</taxon>
        <taxon>Bigyra</taxon>
        <taxon>Labyrinthulomycetes</taxon>
        <taxon>Thraustochytrida</taxon>
        <taxon>Thraustochytriidae</taxon>
        <taxon>Hondaea</taxon>
    </lineage>
</organism>
<dbReference type="PANTHER" id="PTHR44167">
    <property type="entry name" value="OVARIAN-SPECIFIC SERINE/THREONINE-PROTEIN KINASE LOK-RELATED"/>
    <property type="match status" value="1"/>
</dbReference>
<evidence type="ECO:0000259" key="2">
    <source>
        <dbReference type="PROSITE" id="PS50011"/>
    </source>
</evidence>
<dbReference type="GO" id="GO:0004674">
    <property type="term" value="F:protein serine/threonine kinase activity"/>
    <property type="evidence" value="ECO:0007669"/>
    <property type="project" value="TreeGrafter"/>
</dbReference>
<dbReference type="PANTHER" id="PTHR44167:SF24">
    <property type="entry name" value="SERINE_THREONINE-PROTEIN KINASE CHK2"/>
    <property type="match status" value="1"/>
</dbReference>